<gene>
    <name evidence="2" type="ORF">SAMN05421748_13754</name>
</gene>
<dbReference type="GO" id="GO:0016853">
    <property type="term" value="F:isomerase activity"/>
    <property type="evidence" value="ECO:0007669"/>
    <property type="project" value="UniProtKB-KW"/>
</dbReference>
<feature type="domain" description="SnoaL-like" evidence="1">
    <location>
        <begin position="72"/>
        <end position="170"/>
    </location>
</feature>
<protein>
    <submittedName>
        <fullName evidence="2">Ketosteroid isomerase-related protein</fullName>
    </submittedName>
</protein>
<name>A0A285KFS6_9ACTN</name>
<reference evidence="2 3" key="1">
    <citation type="submission" date="2017-09" db="EMBL/GenBank/DDBJ databases">
        <authorList>
            <person name="Ehlers B."/>
            <person name="Leendertz F.H."/>
        </authorList>
    </citation>
    <scope>NUCLEOTIDE SEQUENCE [LARGE SCALE GENOMIC DNA]</scope>
    <source>
        <strain evidence="2 3">CGMCC 4.6857</strain>
    </source>
</reference>
<dbReference type="SUPFAM" id="SSF54427">
    <property type="entry name" value="NTF2-like"/>
    <property type="match status" value="1"/>
</dbReference>
<dbReference type="Pfam" id="PF12680">
    <property type="entry name" value="SnoaL_2"/>
    <property type="match status" value="1"/>
</dbReference>
<dbReference type="AlphaFoldDB" id="A0A285KFS6"/>
<sequence>MQNRRFPSSLACLAIGRLDAPNHVCYDDDLGDGFGFIYRQPGNELEALAVVSVLRVNDGRLLCSHGGCTGLIERFNAAWELGDLATVSALLADDVMYCPNAWDGPASAVRGRDEVSKVLAEQLGPGEGPVLGPVWAAGDRVVCEWRWPPADDGTVLRGLDVYRVRDGRIAAKDVYGKITAGPDEVTTGPLPR</sequence>
<evidence type="ECO:0000259" key="1">
    <source>
        <dbReference type="Pfam" id="PF12680"/>
    </source>
</evidence>
<dbReference type="Proteomes" id="UP000219612">
    <property type="component" value="Unassembled WGS sequence"/>
</dbReference>
<dbReference type="InterPro" id="IPR032710">
    <property type="entry name" value="NTF2-like_dom_sf"/>
</dbReference>
<dbReference type="RefSeq" id="WP_097328363.1">
    <property type="nucleotide sequence ID" value="NZ_OBDY01000037.1"/>
</dbReference>
<dbReference type="InterPro" id="IPR037401">
    <property type="entry name" value="SnoaL-like"/>
</dbReference>
<evidence type="ECO:0000313" key="2">
    <source>
        <dbReference type="EMBL" id="SNY70286.1"/>
    </source>
</evidence>
<accession>A0A285KFS6</accession>
<keyword evidence="2" id="KW-0413">Isomerase</keyword>
<evidence type="ECO:0000313" key="3">
    <source>
        <dbReference type="Proteomes" id="UP000219612"/>
    </source>
</evidence>
<dbReference type="OrthoDB" id="4537544at2"/>
<keyword evidence="3" id="KW-1185">Reference proteome</keyword>
<proteinExistence type="predicted"/>
<dbReference type="Gene3D" id="3.10.450.50">
    <property type="match status" value="1"/>
</dbReference>
<organism evidence="2 3">
    <name type="scientific">Paractinoplanes atraurantiacus</name>
    <dbReference type="NCBI Taxonomy" id="1036182"/>
    <lineage>
        <taxon>Bacteria</taxon>
        <taxon>Bacillati</taxon>
        <taxon>Actinomycetota</taxon>
        <taxon>Actinomycetes</taxon>
        <taxon>Micromonosporales</taxon>
        <taxon>Micromonosporaceae</taxon>
        <taxon>Paractinoplanes</taxon>
    </lineage>
</organism>
<dbReference type="EMBL" id="OBDY01000037">
    <property type="protein sequence ID" value="SNY70286.1"/>
    <property type="molecule type" value="Genomic_DNA"/>
</dbReference>